<keyword evidence="5 7" id="KW-0472">Membrane</keyword>
<dbReference type="EMBL" id="JACIBY010000001">
    <property type="protein sequence ID" value="MBB3836961.1"/>
    <property type="molecule type" value="Genomic_DNA"/>
</dbReference>
<evidence type="ECO:0000256" key="1">
    <source>
        <dbReference type="ARBA" id="ARBA00004533"/>
    </source>
</evidence>
<evidence type="ECO:0000313" key="8">
    <source>
        <dbReference type="EMBL" id="MBB3836961.1"/>
    </source>
</evidence>
<organism evidence="8 9">
    <name type="scientific">Runella defluvii</name>
    <dbReference type="NCBI Taxonomy" id="370973"/>
    <lineage>
        <taxon>Bacteria</taxon>
        <taxon>Pseudomonadati</taxon>
        <taxon>Bacteroidota</taxon>
        <taxon>Cytophagia</taxon>
        <taxon>Cytophagales</taxon>
        <taxon>Spirosomataceae</taxon>
        <taxon>Runella</taxon>
    </lineage>
</organism>
<keyword evidence="7" id="KW-1133">Transmembrane helix</keyword>
<evidence type="ECO:0000256" key="6">
    <source>
        <dbReference type="ARBA" id="ARBA00023315"/>
    </source>
</evidence>
<sequence>MRFLSWMGYLPLSVLYLLSDFVYFLLYYVVGYRKKLVFKHLQHAFPEKSSQEIKQIARKFYQHLADIFVETLKLPHLSATEIQQRVEVQNIELLQGFIANNQPFLSFGAHTANWEWVPASLTTRGIPVDAVYKTLTNEKSDKFMQSLRASFGVHLIPMPRLMREIVTRKHLPRLIGLVADQSPHSPEHAHWFSFLHQDTAFFPGTEKIARATEMPIVFADIYRKRRGYYTVSFQLIGLPPYQSLSEGSITEMYKNRLEESIKKHPADWLWSHNRWKHKRK</sequence>
<evidence type="ECO:0000313" key="9">
    <source>
        <dbReference type="Proteomes" id="UP000541352"/>
    </source>
</evidence>
<comment type="subcellular location">
    <subcellularLocation>
        <location evidence="1">Cell inner membrane</location>
    </subcellularLocation>
</comment>
<dbReference type="InterPro" id="IPR004960">
    <property type="entry name" value="LipA_acyltrans"/>
</dbReference>
<evidence type="ECO:0000256" key="7">
    <source>
        <dbReference type="SAM" id="Phobius"/>
    </source>
</evidence>
<feature type="transmembrane region" description="Helical" evidence="7">
    <location>
        <begin position="6"/>
        <end position="30"/>
    </location>
</feature>
<evidence type="ECO:0000256" key="4">
    <source>
        <dbReference type="ARBA" id="ARBA00022679"/>
    </source>
</evidence>
<dbReference type="GO" id="GO:0005886">
    <property type="term" value="C:plasma membrane"/>
    <property type="evidence" value="ECO:0007669"/>
    <property type="project" value="UniProtKB-SubCell"/>
</dbReference>
<keyword evidence="9" id="KW-1185">Reference proteome</keyword>
<evidence type="ECO:0000256" key="5">
    <source>
        <dbReference type="ARBA" id="ARBA00023136"/>
    </source>
</evidence>
<dbReference type="AlphaFoldDB" id="A0A7W5ZGX7"/>
<dbReference type="EC" id="2.3.1.241" evidence="8"/>
<dbReference type="GO" id="GO:0009247">
    <property type="term" value="P:glycolipid biosynthetic process"/>
    <property type="evidence" value="ECO:0007669"/>
    <property type="project" value="UniProtKB-ARBA"/>
</dbReference>
<keyword evidence="6 8" id="KW-0012">Acyltransferase</keyword>
<dbReference type="Proteomes" id="UP000541352">
    <property type="component" value="Unassembled WGS sequence"/>
</dbReference>
<evidence type="ECO:0000256" key="3">
    <source>
        <dbReference type="ARBA" id="ARBA00022519"/>
    </source>
</evidence>
<keyword evidence="2" id="KW-1003">Cell membrane</keyword>
<dbReference type="Pfam" id="PF03279">
    <property type="entry name" value="Lip_A_acyltrans"/>
    <property type="match status" value="1"/>
</dbReference>
<accession>A0A7W5ZGX7</accession>
<gene>
    <name evidence="8" type="ORF">FHS57_000943</name>
</gene>
<dbReference type="GO" id="GO:0008913">
    <property type="term" value="F:Kdo2-lipid IVA acyltransferase activity"/>
    <property type="evidence" value="ECO:0007669"/>
    <property type="project" value="UniProtKB-EC"/>
</dbReference>
<dbReference type="CDD" id="cd07984">
    <property type="entry name" value="LPLAT_LABLAT-like"/>
    <property type="match status" value="1"/>
</dbReference>
<keyword evidence="3" id="KW-0997">Cell inner membrane</keyword>
<comment type="caution">
    <text evidence="8">The sequence shown here is derived from an EMBL/GenBank/DDBJ whole genome shotgun (WGS) entry which is preliminary data.</text>
</comment>
<dbReference type="PANTHER" id="PTHR30606">
    <property type="entry name" value="LIPID A BIOSYNTHESIS LAUROYL ACYLTRANSFERASE"/>
    <property type="match status" value="1"/>
</dbReference>
<name>A0A7W5ZGX7_9BACT</name>
<reference evidence="8 9" key="1">
    <citation type="submission" date="2020-08" db="EMBL/GenBank/DDBJ databases">
        <title>Genomic Encyclopedia of Type Strains, Phase IV (KMG-IV): sequencing the most valuable type-strain genomes for metagenomic binning, comparative biology and taxonomic classification.</title>
        <authorList>
            <person name="Goeker M."/>
        </authorList>
    </citation>
    <scope>NUCLEOTIDE SEQUENCE [LARGE SCALE GENOMIC DNA]</scope>
    <source>
        <strain evidence="8 9">DSM 17976</strain>
    </source>
</reference>
<evidence type="ECO:0000256" key="2">
    <source>
        <dbReference type="ARBA" id="ARBA00022475"/>
    </source>
</evidence>
<keyword evidence="7" id="KW-0812">Transmembrane</keyword>
<proteinExistence type="predicted"/>
<keyword evidence="4 8" id="KW-0808">Transferase</keyword>
<protein>
    <submittedName>
        <fullName evidence="8">KDO2-lipid IV(A) lauroyltransferase</fullName>
        <ecNumber evidence="8">2.3.1.241</ecNumber>
    </submittedName>
</protein>
<dbReference type="PANTHER" id="PTHR30606:SF10">
    <property type="entry name" value="PHOSPHATIDYLINOSITOL MANNOSIDE ACYLTRANSFERASE"/>
    <property type="match status" value="1"/>
</dbReference>